<feature type="compositionally biased region" description="Polar residues" evidence="10">
    <location>
        <begin position="70"/>
        <end position="83"/>
    </location>
</feature>
<feature type="compositionally biased region" description="Basic and acidic residues" evidence="10">
    <location>
        <begin position="677"/>
        <end position="703"/>
    </location>
</feature>
<evidence type="ECO:0000256" key="9">
    <source>
        <dbReference type="ARBA" id="ARBA00022842"/>
    </source>
</evidence>
<evidence type="ECO:0000256" key="3">
    <source>
        <dbReference type="ARBA" id="ARBA00004496"/>
    </source>
</evidence>
<feature type="domain" description="Poly(A) RNA polymerase mitochondrial-like central palm" evidence="12">
    <location>
        <begin position="325"/>
        <end position="465"/>
    </location>
</feature>
<evidence type="ECO:0000313" key="13">
    <source>
        <dbReference type="EMBL" id="RPA91965.1"/>
    </source>
</evidence>
<dbReference type="InterPro" id="IPR054708">
    <property type="entry name" value="MTPAP-like_central"/>
</dbReference>
<gene>
    <name evidence="13" type="ORF">L873DRAFT_1751119</name>
</gene>
<dbReference type="InterPro" id="IPR002058">
    <property type="entry name" value="PAP_assoc"/>
</dbReference>
<feature type="region of interest" description="Disordered" evidence="10">
    <location>
        <begin position="677"/>
        <end position="741"/>
    </location>
</feature>
<dbReference type="Gene3D" id="1.10.1410.10">
    <property type="match status" value="1"/>
</dbReference>
<dbReference type="CDD" id="cd05402">
    <property type="entry name" value="NT_PAP_TUTase"/>
    <property type="match status" value="1"/>
</dbReference>
<evidence type="ECO:0000259" key="12">
    <source>
        <dbReference type="Pfam" id="PF22600"/>
    </source>
</evidence>
<comment type="cofactor">
    <cofactor evidence="2">
        <name>Mg(2+)</name>
        <dbReference type="ChEBI" id="CHEBI:18420"/>
    </cofactor>
</comment>
<evidence type="ECO:0000313" key="14">
    <source>
        <dbReference type="Proteomes" id="UP000276215"/>
    </source>
</evidence>
<dbReference type="PANTHER" id="PTHR12271">
    <property type="entry name" value="POLY A POLYMERASE CID PAP -RELATED"/>
    <property type="match status" value="1"/>
</dbReference>
<evidence type="ECO:0000256" key="2">
    <source>
        <dbReference type="ARBA" id="ARBA00001946"/>
    </source>
</evidence>
<evidence type="ECO:0000256" key="7">
    <source>
        <dbReference type="ARBA" id="ARBA00022679"/>
    </source>
</evidence>
<dbReference type="STRING" id="1336337.A0A3N4J1F8"/>
<feature type="compositionally biased region" description="Polar residues" evidence="10">
    <location>
        <begin position="1"/>
        <end position="27"/>
    </location>
</feature>
<comment type="cofactor">
    <cofactor evidence="1">
        <name>Mn(2+)</name>
        <dbReference type="ChEBI" id="CHEBI:29035"/>
    </cofactor>
</comment>
<dbReference type="SUPFAM" id="SSF81301">
    <property type="entry name" value="Nucleotidyltransferase"/>
    <property type="match status" value="1"/>
</dbReference>
<dbReference type="AlphaFoldDB" id="A0A3N4J1F8"/>
<feature type="compositionally biased region" description="Low complexity" evidence="10">
    <location>
        <begin position="170"/>
        <end position="182"/>
    </location>
</feature>
<feature type="domain" description="PAP-associated" evidence="11">
    <location>
        <begin position="562"/>
        <end position="631"/>
    </location>
</feature>
<evidence type="ECO:0000256" key="4">
    <source>
        <dbReference type="ARBA" id="ARBA00008593"/>
    </source>
</evidence>
<evidence type="ECO:0000256" key="1">
    <source>
        <dbReference type="ARBA" id="ARBA00001936"/>
    </source>
</evidence>
<name>A0A3N4J1F8_9PEZI</name>
<dbReference type="OrthoDB" id="407432at2759"/>
<dbReference type="Pfam" id="PF22600">
    <property type="entry name" value="MTPAP-like_central"/>
    <property type="match status" value="1"/>
</dbReference>
<evidence type="ECO:0000256" key="10">
    <source>
        <dbReference type="SAM" id="MobiDB-lite"/>
    </source>
</evidence>
<reference evidence="13 14" key="1">
    <citation type="journal article" date="2018" name="Nat. Ecol. Evol.">
        <title>Pezizomycetes genomes reveal the molecular basis of ectomycorrhizal truffle lifestyle.</title>
        <authorList>
            <person name="Murat C."/>
            <person name="Payen T."/>
            <person name="Noel B."/>
            <person name="Kuo A."/>
            <person name="Morin E."/>
            <person name="Chen J."/>
            <person name="Kohler A."/>
            <person name="Krizsan K."/>
            <person name="Balestrini R."/>
            <person name="Da Silva C."/>
            <person name="Montanini B."/>
            <person name="Hainaut M."/>
            <person name="Levati E."/>
            <person name="Barry K.W."/>
            <person name="Belfiori B."/>
            <person name="Cichocki N."/>
            <person name="Clum A."/>
            <person name="Dockter R.B."/>
            <person name="Fauchery L."/>
            <person name="Guy J."/>
            <person name="Iotti M."/>
            <person name="Le Tacon F."/>
            <person name="Lindquist E.A."/>
            <person name="Lipzen A."/>
            <person name="Malagnac F."/>
            <person name="Mello A."/>
            <person name="Molinier V."/>
            <person name="Miyauchi S."/>
            <person name="Poulain J."/>
            <person name="Riccioni C."/>
            <person name="Rubini A."/>
            <person name="Sitrit Y."/>
            <person name="Splivallo R."/>
            <person name="Traeger S."/>
            <person name="Wang M."/>
            <person name="Zifcakova L."/>
            <person name="Wipf D."/>
            <person name="Zambonelli A."/>
            <person name="Paolocci F."/>
            <person name="Nowrousian M."/>
            <person name="Ottonello S."/>
            <person name="Baldrian P."/>
            <person name="Spatafora J.W."/>
            <person name="Henrissat B."/>
            <person name="Nagy L.G."/>
            <person name="Aury J.M."/>
            <person name="Wincker P."/>
            <person name="Grigoriev I.V."/>
            <person name="Bonfante P."/>
            <person name="Martin F.M."/>
        </authorList>
    </citation>
    <scope>NUCLEOTIDE SEQUENCE [LARGE SCALE GENOMIC DNA]</scope>
    <source>
        <strain evidence="13 14">120613-1</strain>
    </source>
</reference>
<dbReference type="Proteomes" id="UP000276215">
    <property type="component" value="Unassembled WGS sequence"/>
</dbReference>
<organism evidence="13 14">
    <name type="scientific">Choiromyces venosus 120613-1</name>
    <dbReference type="NCBI Taxonomy" id="1336337"/>
    <lineage>
        <taxon>Eukaryota</taxon>
        <taxon>Fungi</taxon>
        <taxon>Dikarya</taxon>
        <taxon>Ascomycota</taxon>
        <taxon>Pezizomycotina</taxon>
        <taxon>Pezizomycetes</taxon>
        <taxon>Pezizales</taxon>
        <taxon>Tuberaceae</taxon>
        <taxon>Choiromyces</taxon>
    </lineage>
</organism>
<dbReference type="GO" id="GO:0031123">
    <property type="term" value="P:RNA 3'-end processing"/>
    <property type="evidence" value="ECO:0007669"/>
    <property type="project" value="TreeGrafter"/>
</dbReference>
<dbReference type="GO" id="GO:1990817">
    <property type="term" value="F:poly(A) RNA polymerase activity"/>
    <property type="evidence" value="ECO:0007669"/>
    <property type="project" value="UniProtKB-EC"/>
</dbReference>
<keyword evidence="9" id="KW-0460">Magnesium</keyword>
<keyword evidence="14" id="KW-1185">Reference proteome</keyword>
<dbReference type="GO" id="GO:0046872">
    <property type="term" value="F:metal ion binding"/>
    <property type="evidence" value="ECO:0007669"/>
    <property type="project" value="UniProtKB-KW"/>
</dbReference>
<evidence type="ECO:0000256" key="5">
    <source>
        <dbReference type="ARBA" id="ARBA00012388"/>
    </source>
</evidence>
<keyword evidence="8" id="KW-0479">Metal-binding</keyword>
<sequence length="741" mass="84237">MWTGRTPTDGYTPSTPPRRSQLSQGNSLEERLRGMIIGNAAGYRQNIQDLSPGHPPPPMPLTPHREGQFYQEQGYSVPFQSESPGFDSQFIPINPSPQEYGPQALGSQFGAPLPSIHSIQLPPSHRPPFTLREQPQQIAPLVPQNQSPNRSSIPSHQDQVSRHMLPTMQQYPSPQRSQQQQSTINRQVEQREHPPTRVRRPQPRHNPQRNNPNQYSNMRSPARSHPPPLPADNLDQFPPLGTERLKNVQPKPPPPQSPQANRPGQTQHRTQYQPFLFQSRPPPQRKPAFRNPLAPSQAGKSRMPPSNLEQMIHEQNANLEVFAREIITIATPTPEELTAQNKHLKNCRAICKRVCPEGELVPFGSLVTGFAITKSDLDAILTSPYSEDLFSIPDEDDESNSLPHNLAKEFQAEGFEVTLLLRTRVPIMKLALKATDENSFDLNCDIGFNNDLGVHNTRMLQTYSRCDPRVKEMVLFIKWWAKKRHINSTYRGTLSSYGYVLMIIHFLINVVDPPVLINLQNILIPEDVPPDQIFDEDGEGEHQIWYAKDIENLPKTTNQMHIGQLLHSFFEYYSYRFQWGREVISIRTQGGILSKQEKGWVAAVTRPGRSGHTQVKDRYLFTIEDPFETSHNVGRTCNASGVDRIRTEFKRAVNVIRIRDGGNSMRELLCQEAPPEKPWVRKEDGERRDGRFNTDQGANREADTDTAEYQLKEVNDEGELVANTPFMEGHLEPGDPSLRKA</sequence>
<evidence type="ECO:0000256" key="6">
    <source>
        <dbReference type="ARBA" id="ARBA00022490"/>
    </source>
</evidence>
<proteinExistence type="inferred from homology"/>
<dbReference type="PANTHER" id="PTHR12271:SF40">
    <property type="entry name" value="POLY(A) RNA POLYMERASE GLD2"/>
    <property type="match status" value="1"/>
</dbReference>
<dbReference type="GO" id="GO:0010605">
    <property type="term" value="P:negative regulation of macromolecule metabolic process"/>
    <property type="evidence" value="ECO:0007669"/>
    <property type="project" value="UniProtKB-ARBA"/>
</dbReference>
<feature type="region of interest" description="Disordered" evidence="10">
    <location>
        <begin position="170"/>
        <end position="305"/>
    </location>
</feature>
<evidence type="ECO:0000256" key="8">
    <source>
        <dbReference type="ARBA" id="ARBA00022723"/>
    </source>
</evidence>
<accession>A0A3N4J1F8</accession>
<dbReference type="GO" id="GO:0050265">
    <property type="term" value="F:RNA uridylyltransferase activity"/>
    <property type="evidence" value="ECO:0007669"/>
    <property type="project" value="TreeGrafter"/>
</dbReference>
<feature type="region of interest" description="Disordered" evidence="10">
    <location>
        <begin position="1"/>
        <end position="131"/>
    </location>
</feature>
<feature type="compositionally biased region" description="Polar residues" evidence="10">
    <location>
        <begin position="260"/>
        <end position="273"/>
    </location>
</feature>
<dbReference type="InterPro" id="IPR043519">
    <property type="entry name" value="NT_sf"/>
</dbReference>
<comment type="similarity">
    <text evidence="4">Belongs to the DNA polymerase type-B-like family.</text>
</comment>
<dbReference type="SUPFAM" id="SSF81631">
    <property type="entry name" value="PAP/OAS1 substrate-binding domain"/>
    <property type="match status" value="1"/>
</dbReference>
<keyword evidence="6" id="KW-0963">Cytoplasm</keyword>
<evidence type="ECO:0000259" key="11">
    <source>
        <dbReference type="Pfam" id="PF03828"/>
    </source>
</evidence>
<dbReference type="Pfam" id="PF03828">
    <property type="entry name" value="PAP_assoc"/>
    <property type="match status" value="1"/>
</dbReference>
<dbReference type="Gene3D" id="3.30.460.10">
    <property type="entry name" value="Beta Polymerase, domain 2"/>
    <property type="match status" value="1"/>
</dbReference>
<comment type="subcellular location">
    <subcellularLocation>
        <location evidence="3">Cytoplasm</location>
    </subcellularLocation>
</comment>
<dbReference type="EC" id="2.7.7.19" evidence="5"/>
<dbReference type="EMBL" id="ML120483">
    <property type="protein sequence ID" value="RPA91965.1"/>
    <property type="molecule type" value="Genomic_DNA"/>
</dbReference>
<keyword evidence="7" id="KW-0808">Transferase</keyword>
<feature type="compositionally biased region" description="Basic residues" evidence="10">
    <location>
        <begin position="196"/>
        <end position="207"/>
    </location>
</feature>
<protein>
    <recommendedName>
        <fullName evidence="5">polynucleotide adenylyltransferase</fullName>
        <ecNumber evidence="5">2.7.7.19</ecNumber>
    </recommendedName>
</protein>
<dbReference type="GO" id="GO:0005737">
    <property type="term" value="C:cytoplasm"/>
    <property type="evidence" value="ECO:0007669"/>
    <property type="project" value="UniProtKB-SubCell"/>
</dbReference>